<reference evidence="12 13" key="1">
    <citation type="submission" date="2024-02" db="EMBL/GenBank/DDBJ databases">
        <authorList>
            <person name="Chen Y."/>
            <person name="Shah S."/>
            <person name="Dougan E. K."/>
            <person name="Thang M."/>
            <person name="Chan C."/>
        </authorList>
    </citation>
    <scope>NUCLEOTIDE SEQUENCE [LARGE SCALE GENOMIC DNA]</scope>
</reference>
<proteinExistence type="inferred from homology"/>
<dbReference type="EMBL" id="CAXAMM010040239">
    <property type="protein sequence ID" value="CAK9091909.1"/>
    <property type="molecule type" value="Genomic_DNA"/>
</dbReference>
<evidence type="ECO:0000256" key="7">
    <source>
        <dbReference type="ARBA" id="ARBA00023128"/>
    </source>
</evidence>
<dbReference type="InterPro" id="IPR036397">
    <property type="entry name" value="RNaseH_sf"/>
</dbReference>
<sequence>PQRGLIQRLKKGCEAVRGQIDALHAVCRESGDYLILELFAGTARLTKMAAARKGWSAMDPVEVQLGCDVREKQVRKDILALIRAKQPDLITISPPCGPWCQFQRLAKDVHQVLMKQEEDLVFWHFTAEVWSEQNKHGRLVLTEQPWQSEALKLTFMEERKDLHRAKISQCALGLVDVASGRPHWKLTALDVNDPLMKDYMEPRALCRHAPGEHQTVEGHVYWQGGWWKRSTLAARWPSGLCELILEAAEHVWRVRKEQQQPLRSLAMPGAAGEHYALPVEPTPTVEGEVRRQLGKADWTGNQYDYIYFEGEARQAPYRLRQSLGHLHVVLGHPSKERLMRMLMVSGSNANIVKVAQGLHCQVCEAVRPPAAEPKVSGNRVTKFGEKILSDSFYVWDIEGVRYNVTHILDSLTEYHMGIVSQNPSAEVTAELLQNRWCGVFGPPELLQTDAGKEYEDVVQRISRLLDFRHEVVPPGAKWRQGQVERHGGIVKLMMMRTIHSTNAKGITEVKLAASACFSAKNRMGNRAGLSPMQAVTGRNTTIPSSILEQLSSGCIRQTINADLDLKDALRRSERIRVKSYPLERIRLATPDEMLGSNYIVNILDEMAMEFKEGKINVDMSPGEQGPSAPPQEEEPLPLAAPEVPMMIEDQPKRNTTEEVVPPEEGEQRAQKIRRMELLNDLPISIRQHLGSTGPSSAVAPAMPPPPSEAAAAMAPVPEDLESDEGMDGQSQGVASQSPFEMNVKEKVKMFDDWAQNRRSRPTTLNEAQLRSQLEKAASKVRDIRKVIQKSRVAQHRRVKGPRSERRGSELMVLEVEADDFEEVWREACSQHQLQESFWTQPTVEAEALKEIQEKLAMPSLLFFLLAGPSLVGFQATSQLSLKLVPRPVRPVPAWAAGAAANPAYYFGASGVSALAFFPLWKAAAIGQSGYKAVRRTRYPSGLLDMSKLWHQVEGSGYWQKYFEAMKPPWRGVAPAAAVTATESRVGRVECGMTWARAAIFYGSDTGSKWMRKEGYSTALASTVPSLLVSCFAQAVNQPFVRSSIMLQKPGEELAKATFPNMTMLRHLAHTKGFGSWFTGLDAAILKTAPKYMTAVLIKDYMGLWLAPVDPKDKQAVLLKSAKISVTAGVAGAVLTNPLDVVRNEMFKTEEGMVACMMRMSKESGPMWLLRGIGKNWVAVAAPIASTIFLTDRCRGAVKGQGERQTEGS</sequence>
<dbReference type="Pfam" id="PF00153">
    <property type="entry name" value="Mito_carr"/>
    <property type="match status" value="1"/>
</dbReference>
<dbReference type="PROSITE" id="PS50920">
    <property type="entry name" value="SOLCAR"/>
    <property type="match status" value="1"/>
</dbReference>
<evidence type="ECO:0000313" key="12">
    <source>
        <dbReference type="EMBL" id="CAK9091909.1"/>
    </source>
</evidence>
<name>A0ABP0QVA3_9DINO</name>
<feature type="repeat" description="Solcar" evidence="9">
    <location>
        <begin position="1115"/>
        <end position="1196"/>
    </location>
</feature>
<keyword evidence="13" id="KW-1185">Reference proteome</keyword>
<keyword evidence="5" id="KW-0677">Repeat</keyword>
<evidence type="ECO:0000256" key="5">
    <source>
        <dbReference type="ARBA" id="ARBA00022737"/>
    </source>
</evidence>
<dbReference type="InterPro" id="IPR001584">
    <property type="entry name" value="Integrase_cat-core"/>
</dbReference>
<keyword evidence="3" id="KW-0813">Transport</keyword>
<keyword evidence="6" id="KW-1133">Transmembrane helix</keyword>
<feature type="non-terminal residue" evidence="12">
    <location>
        <position position="1"/>
    </location>
</feature>
<comment type="similarity">
    <text evidence="2">Belongs to the mitochondrial carrier (TC 2.A.29) family.</text>
</comment>
<feature type="region of interest" description="Disordered" evidence="10">
    <location>
        <begin position="688"/>
        <end position="739"/>
    </location>
</feature>
<dbReference type="Gene3D" id="1.50.40.10">
    <property type="entry name" value="Mitochondrial carrier domain"/>
    <property type="match status" value="1"/>
</dbReference>
<dbReference type="InterPro" id="IPR012337">
    <property type="entry name" value="RNaseH-like_sf"/>
</dbReference>
<dbReference type="PROSITE" id="PS50994">
    <property type="entry name" value="INTEGRASE"/>
    <property type="match status" value="1"/>
</dbReference>
<organism evidence="12 13">
    <name type="scientific">Durusdinium trenchii</name>
    <dbReference type="NCBI Taxonomy" id="1381693"/>
    <lineage>
        <taxon>Eukaryota</taxon>
        <taxon>Sar</taxon>
        <taxon>Alveolata</taxon>
        <taxon>Dinophyceae</taxon>
        <taxon>Suessiales</taxon>
        <taxon>Symbiodiniaceae</taxon>
        <taxon>Durusdinium</taxon>
    </lineage>
</organism>
<evidence type="ECO:0000256" key="3">
    <source>
        <dbReference type="ARBA" id="ARBA00022448"/>
    </source>
</evidence>
<keyword evidence="8 9" id="KW-0472">Membrane</keyword>
<evidence type="ECO:0000256" key="6">
    <source>
        <dbReference type="ARBA" id="ARBA00022989"/>
    </source>
</evidence>
<dbReference type="SUPFAM" id="SSF103506">
    <property type="entry name" value="Mitochondrial carrier"/>
    <property type="match status" value="1"/>
</dbReference>
<feature type="compositionally biased region" description="Polar residues" evidence="10">
    <location>
        <begin position="728"/>
        <end position="739"/>
    </location>
</feature>
<gene>
    <name evidence="12" type="ORF">SCF082_LOCUS43279</name>
</gene>
<dbReference type="InterPro" id="IPR018108">
    <property type="entry name" value="MCP_transmembrane"/>
</dbReference>
<evidence type="ECO:0000256" key="10">
    <source>
        <dbReference type="SAM" id="MobiDB-lite"/>
    </source>
</evidence>
<evidence type="ECO:0000256" key="1">
    <source>
        <dbReference type="ARBA" id="ARBA00004225"/>
    </source>
</evidence>
<evidence type="ECO:0000256" key="9">
    <source>
        <dbReference type="PROSITE-ProRule" id="PRU00282"/>
    </source>
</evidence>
<evidence type="ECO:0000256" key="4">
    <source>
        <dbReference type="ARBA" id="ARBA00022692"/>
    </source>
</evidence>
<evidence type="ECO:0000256" key="8">
    <source>
        <dbReference type="ARBA" id="ARBA00023136"/>
    </source>
</evidence>
<dbReference type="Gene3D" id="3.30.420.10">
    <property type="entry name" value="Ribonuclease H-like superfamily/Ribonuclease H"/>
    <property type="match status" value="1"/>
</dbReference>
<dbReference type="InterPro" id="IPR049563">
    <property type="entry name" value="TXTP-like"/>
</dbReference>
<feature type="compositionally biased region" description="Low complexity" evidence="10">
    <location>
        <begin position="708"/>
        <end position="717"/>
    </location>
</feature>
<keyword evidence="7" id="KW-0496">Mitochondrion</keyword>
<comment type="subcellular location">
    <subcellularLocation>
        <location evidence="1">Mitochondrion membrane</location>
        <topology evidence="1">Multi-pass membrane protein</topology>
    </subcellularLocation>
</comment>
<evidence type="ECO:0000259" key="11">
    <source>
        <dbReference type="PROSITE" id="PS50994"/>
    </source>
</evidence>
<dbReference type="SUPFAM" id="SSF53098">
    <property type="entry name" value="Ribonuclease H-like"/>
    <property type="match status" value="1"/>
</dbReference>
<comment type="caution">
    <text evidence="12">The sequence shown here is derived from an EMBL/GenBank/DDBJ whole genome shotgun (WGS) entry which is preliminary data.</text>
</comment>
<evidence type="ECO:0000313" key="13">
    <source>
        <dbReference type="Proteomes" id="UP001642464"/>
    </source>
</evidence>
<dbReference type="Proteomes" id="UP001642464">
    <property type="component" value="Unassembled WGS sequence"/>
</dbReference>
<protein>
    <recommendedName>
        <fullName evidence="11">Integrase catalytic domain-containing protein</fullName>
    </recommendedName>
</protein>
<feature type="domain" description="Integrase catalytic" evidence="11">
    <location>
        <begin position="369"/>
        <end position="539"/>
    </location>
</feature>
<dbReference type="PANTHER" id="PTHR45788">
    <property type="entry name" value="SUCCINATE/FUMARATE MITOCHONDRIAL TRANSPORTER-RELATED"/>
    <property type="match status" value="1"/>
</dbReference>
<dbReference type="PANTHER" id="PTHR45788:SF4">
    <property type="entry name" value="TRICARBOXYLATE TRANSPORT PROTEIN, MITOCHONDRIAL"/>
    <property type="match status" value="1"/>
</dbReference>
<feature type="region of interest" description="Disordered" evidence="10">
    <location>
        <begin position="616"/>
        <end position="636"/>
    </location>
</feature>
<accession>A0ABP0QVA3</accession>
<keyword evidence="4 9" id="KW-0812">Transmembrane</keyword>
<dbReference type="InterPro" id="IPR023395">
    <property type="entry name" value="MCP_dom_sf"/>
</dbReference>
<evidence type="ECO:0000256" key="2">
    <source>
        <dbReference type="ARBA" id="ARBA00006375"/>
    </source>
</evidence>